<evidence type="ECO:0000256" key="1">
    <source>
        <dbReference type="SAM" id="MobiDB-lite"/>
    </source>
</evidence>
<feature type="compositionally biased region" description="Acidic residues" evidence="1">
    <location>
        <begin position="11"/>
        <end position="21"/>
    </location>
</feature>
<comment type="caution">
    <text evidence="2">The sequence shown here is derived from an EMBL/GenBank/DDBJ whole genome shotgun (WGS) entry which is preliminary data.</text>
</comment>
<proteinExistence type="predicted"/>
<organism evidence="2 3">
    <name type="scientific">Candidatus Neomicrothrix subdominans</name>
    <dbReference type="NCBI Taxonomy" id="2954438"/>
    <lineage>
        <taxon>Bacteria</taxon>
        <taxon>Bacillati</taxon>
        <taxon>Actinomycetota</taxon>
        <taxon>Acidimicrobiia</taxon>
        <taxon>Acidimicrobiales</taxon>
        <taxon>Microthrixaceae</taxon>
        <taxon>Candidatus Neomicrothrix</taxon>
    </lineage>
</organism>
<accession>A0A936NC60</accession>
<sequence length="182" mass="19979">MGAEHPPDNPAEGDESAEELSQELSRTAKRAAIEDRQAKVAELLLAEQPYRTIARVCDVSLGTVASDVAAIREQWRDSKMPDLEAHRDHVRSQLTRLMRALSTRAFGTKAQGPDVEAIREMRQLLADVRKLDGLDRPEQIHVSGRLSNVEPGSLDAMLEIAGRHAAGMVAAGRRVIDAELVE</sequence>
<name>A0A936NC60_9ACTN</name>
<feature type="region of interest" description="Disordered" evidence="1">
    <location>
        <begin position="1"/>
        <end position="29"/>
    </location>
</feature>
<evidence type="ECO:0000313" key="2">
    <source>
        <dbReference type="EMBL" id="MBK9296738.1"/>
    </source>
</evidence>
<dbReference type="EMBL" id="JADJZA010000005">
    <property type="protein sequence ID" value="MBK9296738.1"/>
    <property type="molecule type" value="Genomic_DNA"/>
</dbReference>
<protein>
    <submittedName>
        <fullName evidence="2">Uncharacterized protein</fullName>
    </submittedName>
</protein>
<gene>
    <name evidence="2" type="ORF">IPN02_07825</name>
</gene>
<reference evidence="2 3" key="1">
    <citation type="submission" date="2020-10" db="EMBL/GenBank/DDBJ databases">
        <title>Connecting structure to function with the recovery of over 1000 high-quality activated sludge metagenome-assembled genomes encoding full-length rRNA genes using long-read sequencing.</title>
        <authorList>
            <person name="Singleton C.M."/>
            <person name="Petriglieri F."/>
            <person name="Kristensen J.M."/>
            <person name="Kirkegaard R.H."/>
            <person name="Michaelsen T.Y."/>
            <person name="Andersen M.H."/>
            <person name="Karst S.M."/>
            <person name="Dueholm M.S."/>
            <person name="Nielsen P.H."/>
            <person name="Albertsen M."/>
        </authorList>
    </citation>
    <scope>NUCLEOTIDE SEQUENCE [LARGE SCALE GENOMIC DNA]</scope>
    <source>
        <strain evidence="2">Lyne_18-Q3-R50-59_MAXAC.006</strain>
    </source>
</reference>
<dbReference type="Proteomes" id="UP000727993">
    <property type="component" value="Unassembled WGS sequence"/>
</dbReference>
<dbReference type="AlphaFoldDB" id="A0A936NC60"/>
<evidence type="ECO:0000313" key="3">
    <source>
        <dbReference type="Proteomes" id="UP000727993"/>
    </source>
</evidence>